<dbReference type="InterPro" id="IPR011009">
    <property type="entry name" value="Kinase-like_dom_sf"/>
</dbReference>
<feature type="region of interest" description="Disordered" evidence="1">
    <location>
        <begin position="277"/>
        <end position="306"/>
    </location>
</feature>
<dbReference type="AlphaFoldDB" id="A0AAV7HD64"/>
<evidence type="ECO:0000313" key="4">
    <source>
        <dbReference type="Proteomes" id="UP000775213"/>
    </source>
</evidence>
<organism evidence="3 4">
    <name type="scientific">Dendrobium chrysotoxum</name>
    <name type="common">Orchid</name>
    <dbReference type="NCBI Taxonomy" id="161865"/>
    <lineage>
        <taxon>Eukaryota</taxon>
        <taxon>Viridiplantae</taxon>
        <taxon>Streptophyta</taxon>
        <taxon>Embryophyta</taxon>
        <taxon>Tracheophyta</taxon>
        <taxon>Spermatophyta</taxon>
        <taxon>Magnoliopsida</taxon>
        <taxon>Liliopsida</taxon>
        <taxon>Asparagales</taxon>
        <taxon>Orchidaceae</taxon>
        <taxon>Epidendroideae</taxon>
        <taxon>Malaxideae</taxon>
        <taxon>Dendrobiinae</taxon>
        <taxon>Dendrobium</taxon>
    </lineage>
</organism>
<reference evidence="3 4" key="1">
    <citation type="journal article" date="2021" name="Hortic Res">
        <title>Chromosome-scale assembly of the Dendrobium chrysotoxum genome enhances the understanding of orchid evolution.</title>
        <authorList>
            <person name="Zhang Y."/>
            <person name="Zhang G.Q."/>
            <person name="Zhang D."/>
            <person name="Liu X.D."/>
            <person name="Xu X.Y."/>
            <person name="Sun W.H."/>
            <person name="Yu X."/>
            <person name="Zhu X."/>
            <person name="Wang Z.W."/>
            <person name="Zhao X."/>
            <person name="Zhong W.Y."/>
            <person name="Chen H."/>
            <person name="Yin W.L."/>
            <person name="Huang T."/>
            <person name="Niu S.C."/>
            <person name="Liu Z.J."/>
        </authorList>
    </citation>
    <scope>NUCLEOTIDE SEQUENCE [LARGE SCALE GENOMIC DNA]</scope>
    <source>
        <strain evidence="3">Lindl</strain>
    </source>
</reference>
<keyword evidence="4" id="KW-1185">Reference proteome</keyword>
<protein>
    <recommendedName>
        <fullName evidence="5">Serine-threonine/tyrosine-protein kinase catalytic domain-containing protein</fullName>
    </recommendedName>
</protein>
<dbReference type="EMBL" id="JAGFBR010000005">
    <property type="protein sequence ID" value="KAH0466871.1"/>
    <property type="molecule type" value="Genomic_DNA"/>
</dbReference>
<dbReference type="PANTHER" id="PTHR48055">
    <property type="entry name" value="LEUCINE-RICH REPEAT RECEPTOR PROTEIN KINASE EMS1"/>
    <property type="match status" value="1"/>
</dbReference>
<feature type="compositionally biased region" description="Basic residues" evidence="1">
    <location>
        <begin position="277"/>
        <end position="290"/>
    </location>
</feature>
<gene>
    <name evidence="3" type="ORF">IEQ34_004109</name>
    <name evidence="2" type="ORF">IEQ34_014417</name>
</gene>
<dbReference type="InterPro" id="IPR051564">
    <property type="entry name" value="LRR_receptor-like_kinase"/>
</dbReference>
<comment type="caution">
    <text evidence="3">The sequence shown here is derived from an EMBL/GenBank/DDBJ whole genome shotgun (WGS) entry which is preliminary data.</text>
</comment>
<evidence type="ECO:0008006" key="5">
    <source>
        <dbReference type="Google" id="ProtNLM"/>
    </source>
</evidence>
<dbReference type="SUPFAM" id="SSF56112">
    <property type="entry name" value="Protein kinase-like (PK-like)"/>
    <property type="match status" value="1"/>
</dbReference>
<accession>A0AAV7HD64</accession>
<evidence type="ECO:0000313" key="3">
    <source>
        <dbReference type="EMBL" id="KAH0466871.1"/>
    </source>
</evidence>
<evidence type="ECO:0000256" key="1">
    <source>
        <dbReference type="SAM" id="MobiDB-lite"/>
    </source>
</evidence>
<dbReference type="EMBL" id="JAGFBR010000013">
    <property type="protein sequence ID" value="KAH0456510.1"/>
    <property type="molecule type" value="Genomic_DNA"/>
</dbReference>
<dbReference type="GO" id="GO:0016020">
    <property type="term" value="C:membrane"/>
    <property type="evidence" value="ECO:0007669"/>
    <property type="project" value="TreeGrafter"/>
</dbReference>
<dbReference type="Proteomes" id="UP000775213">
    <property type="component" value="Unassembled WGS sequence"/>
</dbReference>
<reference evidence="3" key="2">
    <citation type="submission" date="2021-03" db="EMBL/GenBank/DDBJ databases">
        <authorList>
            <person name="Zhang Y."/>
            <person name="Zhang G.-Q."/>
            <person name="Huang T."/>
            <person name="Niu S.-C."/>
            <person name="Liu Z.-J."/>
        </authorList>
    </citation>
    <scope>NUCLEOTIDE SEQUENCE</scope>
    <source>
        <strain evidence="3">Lindl</strain>
        <tissue evidence="3">Fresh leaves</tissue>
    </source>
</reference>
<sequence>MPSQKERGKLLSSSLILELLHLSHSRLLHVPTEVRLFFVSRPVKVEPKERGKLLSSSLILELLHLSHSRLLHVPTEVRIFFVSRLPHCDSSPFRESYAAILHLFATLPRFIQWLCQTVFSNSTEIQKIIQSYVSFNEKFILADMDYNNLCYIIFKYGGYWTGVKGQSRMKYDKYHADFSIVKICEDSAPPLLTSDYNTRVVLSLEKYAYTMKVTEKCDIYSYGVLLLELLTGRTLVQPLEQGGDLATWVRNYIKDHSLNSGVLDLLKKNWKEEKKNKKFMHCRPKKKPGVRRGEQDKAANSLEKSP</sequence>
<evidence type="ECO:0000313" key="2">
    <source>
        <dbReference type="EMBL" id="KAH0456510.1"/>
    </source>
</evidence>
<dbReference type="PANTHER" id="PTHR48055:SF2">
    <property type="entry name" value="RECEPTOR-LIKE PROTEIN KINASE 7"/>
    <property type="match status" value="1"/>
</dbReference>
<proteinExistence type="predicted"/>
<dbReference type="Gene3D" id="1.10.510.10">
    <property type="entry name" value="Transferase(Phosphotransferase) domain 1"/>
    <property type="match status" value="1"/>
</dbReference>
<name>A0AAV7HD64_DENCH</name>